<dbReference type="Proteomes" id="UP000294844">
    <property type="component" value="Unassembled WGS sequence"/>
</dbReference>
<dbReference type="InterPro" id="IPR018929">
    <property type="entry name" value="DUF2510"/>
</dbReference>
<dbReference type="InterPro" id="IPR043764">
    <property type="entry name" value="DUF5710"/>
</dbReference>
<dbReference type="Proteomes" id="UP000295685">
    <property type="component" value="Unassembled WGS sequence"/>
</dbReference>
<gene>
    <name evidence="3" type="primary">traC</name>
    <name evidence="4" type="ORF">CCUG60883_00028</name>
    <name evidence="3" type="ORF">CCUG60885_03087</name>
</gene>
<dbReference type="Pfam" id="PF18974">
    <property type="entry name" value="DUF5710"/>
    <property type="match status" value="1"/>
</dbReference>
<dbReference type="OrthoDB" id="5318045at2"/>
<evidence type="ECO:0000313" key="3">
    <source>
        <dbReference type="EMBL" id="TDZ93484.1"/>
    </source>
</evidence>
<dbReference type="EMBL" id="PECK01000006">
    <property type="protein sequence ID" value="TDZ93484.1"/>
    <property type="molecule type" value="Genomic_DNA"/>
</dbReference>
<feature type="domain" description="DUF2510" evidence="1">
    <location>
        <begin position="251"/>
        <end position="275"/>
    </location>
</feature>
<evidence type="ECO:0000313" key="5">
    <source>
        <dbReference type="Proteomes" id="UP000294844"/>
    </source>
</evidence>
<proteinExistence type="predicted"/>
<evidence type="ECO:0000313" key="4">
    <source>
        <dbReference type="EMBL" id="TEA09267.1"/>
    </source>
</evidence>
<keyword evidence="3" id="KW-0808">Transferase</keyword>
<dbReference type="RefSeq" id="WP_134147397.1">
    <property type="nucleotide sequence ID" value="NZ_PECK01000006.1"/>
</dbReference>
<evidence type="ECO:0000259" key="2">
    <source>
        <dbReference type="Pfam" id="PF18974"/>
    </source>
</evidence>
<comment type="caution">
    <text evidence="3">The sequence shown here is derived from an EMBL/GenBank/DDBJ whole genome shotgun (WGS) entry which is preliminary data.</text>
</comment>
<dbReference type="EMBL" id="PECM01000001">
    <property type="protein sequence ID" value="TEA09267.1"/>
    <property type="molecule type" value="Genomic_DNA"/>
</dbReference>
<feature type="domain" description="DUF5710" evidence="2">
    <location>
        <begin position="9"/>
        <end position="51"/>
    </location>
</feature>
<organism evidence="3 6">
    <name type="scientific">Mycobacteroides salmoniphilum</name>
    <dbReference type="NCBI Taxonomy" id="404941"/>
    <lineage>
        <taxon>Bacteria</taxon>
        <taxon>Bacillati</taxon>
        <taxon>Actinomycetota</taxon>
        <taxon>Actinomycetes</taxon>
        <taxon>Mycobacteriales</taxon>
        <taxon>Mycobacteriaceae</taxon>
        <taxon>Mycobacteroides</taxon>
    </lineage>
</organism>
<dbReference type="EC" id="2.7.7.-" evidence="3"/>
<protein>
    <submittedName>
        <fullName evidence="3">DNA primase TraC</fullName>
        <ecNumber evidence="3">2.7.7.-</ecNumber>
    </submittedName>
</protein>
<dbReference type="AlphaFoldDB" id="A0A4V3HZD2"/>
<keyword evidence="3" id="KW-0548">Nucleotidyltransferase</keyword>
<sequence>MPAVSDSSRLWLDVPFAEKDDAKRLGARWDQKARSWYAPTGSDKDLARWMPLPELLPGEDREFGSGLFVDLVPSSCWFTNVRSCVSPRDWERLRFMIYRRAGYRCEACGGERDSAAGVYLEAHERWIFLAGNVQVLKRLICLCTLCHEVTHFGLARLRGRGAEALEHLVAVNDWNSHTARGHIDDAFQLWQTRSASDWTLDITMLTAVGISAAKPPTAEERRHAAAEILSSNDDLHLAAEPPPDPQVLPPAAWYEDPTGEHRWRWWDGNTWTTHVG</sequence>
<evidence type="ECO:0000259" key="1">
    <source>
        <dbReference type="Pfam" id="PF10708"/>
    </source>
</evidence>
<dbReference type="GO" id="GO:0016779">
    <property type="term" value="F:nucleotidyltransferase activity"/>
    <property type="evidence" value="ECO:0007669"/>
    <property type="project" value="UniProtKB-KW"/>
</dbReference>
<name>A0A4V3HZD2_9MYCO</name>
<evidence type="ECO:0000313" key="6">
    <source>
        <dbReference type="Proteomes" id="UP000295685"/>
    </source>
</evidence>
<reference evidence="5 6" key="1">
    <citation type="journal article" date="2019" name="Sci. Rep.">
        <title>Extended insight into the Mycobacterium chelonae-abscessus complex through whole genome sequencing of Mycobacterium salmoniphilum outbreak and Mycobacterium salmoniphilum-like strains.</title>
        <authorList>
            <person name="Behra P.R.K."/>
            <person name="Das S."/>
            <person name="Pettersson B.M.F."/>
            <person name="Shirreff L."/>
            <person name="DuCote T."/>
            <person name="Jacobsson K.G."/>
            <person name="Ennis D.G."/>
            <person name="Kirsebom L.A."/>
        </authorList>
    </citation>
    <scope>NUCLEOTIDE SEQUENCE [LARGE SCALE GENOMIC DNA]</scope>
    <source>
        <strain evidence="4 5">CCUG 60883</strain>
        <strain evidence="3 6">CCUG 60885</strain>
    </source>
</reference>
<accession>A0A4V3HZD2</accession>
<keyword evidence="5" id="KW-1185">Reference proteome</keyword>
<dbReference type="Pfam" id="PF10708">
    <property type="entry name" value="DUF2510"/>
    <property type="match status" value="1"/>
</dbReference>